<feature type="region of interest" description="Disordered" evidence="9">
    <location>
        <begin position="811"/>
        <end position="831"/>
    </location>
</feature>
<accession>A0ABQ8FTT5</accession>
<keyword evidence="4" id="KW-0509">mRNA transport</keyword>
<reference evidence="11 12" key="1">
    <citation type="journal article" date="2021" name="Nat. Commun.">
        <title>Genetic determinants of endophytism in the Arabidopsis root mycobiome.</title>
        <authorList>
            <person name="Mesny F."/>
            <person name="Miyauchi S."/>
            <person name="Thiergart T."/>
            <person name="Pickel B."/>
            <person name="Atanasova L."/>
            <person name="Karlsson M."/>
            <person name="Huettel B."/>
            <person name="Barry K.W."/>
            <person name="Haridas S."/>
            <person name="Chen C."/>
            <person name="Bauer D."/>
            <person name="Andreopoulos W."/>
            <person name="Pangilinan J."/>
            <person name="LaButti K."/>
            <person name="Riley R."/>
            <person name="Lipzen A."/>
            <person name="Clum A."/>
            <person name="Drula E."/>
            <person name="Henrissat B."/>
            <person name="Kohler A."/>
            <person name="Grigoriev I.V."/>
            <person name="Martin F.M."/>
            <person name="Hacquard S."/>
        </authorList>
    </citation>
    <scope>NUCLEOTIDE SEQUENCE [LARGE SCALE GENOMIC DNA]</scope>
    <source>
        <strain evidence="11 12">MPI-SDFR-AT-0080</strain>
    </source>
</reference>
<name>A0ABQ8FTT5_9PEZI</name>
<proteinExistence type="inferred from homology"/>
<evidence type="ECO:0000313" key="11">
    <source>
        <dbReference type="EMBL" id="KAH7014071.1"/>
    </source>
</evidence>
<feature type="compositionally biased region" description="Basic and acidic residues" evidence="9">
    <location>
        <begin position="1204"/>
        <end position="1214"/>
    </location>
</feature>
<dbReference type="SUPFAM" id="SSF82215">
    <property type="entry name" value="C-terminal autoproteolytic domain of nucleoporin nup98"/>
    <property type="match status" value="1"/>
</dbReference>
<dbReference type="PANTHER" id="PTHR23198">
    <property type="entry name" value="NUCLEOPORIN"/>
    <property type="match status" value="1"/>
</dbReference>
<comment type="similarity">
    <text evidence="2">Belongs to the nucleoporin GLFG family.</text>
</comment>
<comment type="caution">
    <text evidence="11">The sequence shown here is derived from an EMBL/GenBank/DDBJ whole genome shotgun (WGS) entry which is preliminary data.</text>
</comment>
<evidence type="ECO:0000256" key="2">
    <source>
        <dbReference type="ARBA" id="ARBA00008926"/>
    </source>
</evidence>
<evidence type="ECO:0000256" key="8">
    <source>
        <dbReference type="ARBA" id="ARBA00023242"/>
    </source>
</evidence>
<evidence type="ECO:0000313" key="12">
    <source>
        <dbReference type="Proteomes" id="UP000774617"/>
    </source>
</evidence>
<dbReference type="PANTHER" id="PTHR23198:SF6">
    <property type="entry name" value="NUCLEAR PORE COMPLEX PROTEIN NUP98-NUP96"/>
    <property type="match status" value="1"/>
</dbReference>
<feature type="region of interest" description="Disordered" evidence="9">
    <location>
        <begin position="85"/>
        <end position="195"/>
    </location>
</feature>
<feature type="compositionally biased region" description="Acidic residues" evidence="9">
    <location>
        <begin position="112"/>
        <end position="122"/>
    </location>
</feature>
<dbReference type="EMBL" id="JAGTJR010000081">
    <property type="protein sequence ID" value="KAH7014071.1"/>
    <property type="molecule type" value="Genomic_DNA"/>
</dbReference>
<keyword evidence="12" id="KW-1185">Reference proteome</keyword>
<comment type="subcellular location">
    <subcellularLocation>
        <location evidence="1">Nucleus</location>
        <location evidence="1">Nuclear pore complex</location>
    </subcellularLocation>
</comment>
<feature type="region of interest" description="Disordered" evidence="9">
    <location>
        <begin position="1166"/>
        <end position="1223"/>
    </location>
</feature>
<dbReference type="Gene3D" id="1.10.10.2360">
    <property type="match status" value="1"/>
</dbReference>
<dbReference type="InterPro" id="IPR007230">
    <property type="entry name" value="Nup98_auto-Pept-S59_dom"/>
</dbReference>
<evidence type="ECO:0000256" key="7">
    <source>
        <dbReference type="ARBA" id="ARBA00023132"/>
    </source>
</evidence>
<keyword evidence="5" id="KW-0653">Protein transport</keyword>
<dbReference type="InterPro" id="IPR037665">
    <property type="entry name" value="Nucleoporin_S59-like"/>
</dbReference>
<dbReference type="Gene3D" id="3.30.1610.10">
    <property type="entry name" value="Peptidase S59, nucleoporin"/>
    <property type="match status" value="1"/>
</dbReference>
<dbReference type="InterPro" id="IPR025574">
    <property type="entry name" value="Nucleoporin_FG_rpt"/>
</dbReference>
<feature type="region of interest" description="Disordered" evidence="9">
    <location>
        <begin position="884"/>
        <end position="905"/>
    </location>
</feature>
<evidence type="ECO:0000256" key="1">
    <source>
        <dbReference type="ARBA" id="ARBA00004567"/>
    </source>
</evidence>
<feature type="compositionally biased region" description="Basic residues" evidence="9">
    <location>
        <begin position="161"/>
        <end position="178"/>
    </location>
</feature>
<feature type="domain" description="Peptidase S59" evidence="10">
    <location>
        <begin position="1218"/>
        <end position="1345"/>
    </location>
</feature>
<evidence type="ECO:0000256" key="5">
    <source>
        <dbReference type="ARBA" id="ARBA00022927"/>
    </source>
</evidence>
<gene>
    <name evidence="11" type="ORF">B0J12DRAFT_790797</name>
</gene>
<evidence type="ECO:0000256" key="4">
    <source>
        <dbReference type="ARBA" id="ARBA00022816"/>
    </source>
</evidence>
<dbReference type="Pfam" id="PF04096">
    <property type="entry name" value="Nucleoporin2"/>
    <property type="match status" value="1"/>
</dbReference>
<dbReference type="Proteomes" id="UP000774617">
    <property type="component" value="Unassembled WGS sequence"/>
</dbReference>
<evidence type="ECO:0000256" key="9">
    <source>
        <dbReference type="SAM" id="MobiDB-lite"/>
    </source>
</evidence>
<keyword evidence="7" id="KW-0906">Nuclear pore complex</keyword>
<feature type="compositionally biased region" description="Pro residues" evidence="9">
    <location>
        <begin position="125"/>
        <end position="137"/>
    </location>
</feature>
<keyword evidence="8" id="KW-0539">Nucleus</keyword>
<keyword evidence="3" id="KW-0813">Transport</keyword>
<dbReference type="Pfam" id="PF13634">
    <property type="entry name" value="Nucleoporin_FG"/>
    <property type="match status" value="2"/>
</dbReference>
<sequence length="1362" mass="143853">MAPSRRARRVNNAALIQEALEAQNYRQTRRTTRHELQAMNNTLKEAYIVSSDGSGGSGGADLATGAVLFNAVAAAMSDEPSADEYNAHLDEDVPPPPPPASMNEPCVLSSDAVDEEEREEDLPSSSPPPPLPPPPPSRRSARDRTPSAKAQGVDIISHSLAKPRKPASKKTKPSRKQKQPAASAKRARERATKIATEVARQKLLKRATKAPSYPAYIKRVEPSPPWEGFSSSPAPHSSPPTAMNVEYMVILRTEGAKAVQLVEERSIDTFVLGESHNYGKVLVWIDTALEALSSKIQPRAFERIKLCCVVSYERLAKKSRPAMDINLCDDFNKVEAFMRRFNADGKKRLTLEAVCYVKVTAATVKASIAQSAEALLSDPATAHLSGQLDQMKAFMESLLDSTALTAWGEMIKRNEADIDNIPPEVMERLVQYKAKKPQQQPLYSQPPPWQPGFFPMAPWHGYPPLPGSGSNTTSSPFGTMPAFGVSTTSTSGSFFGRGTAISAGTGFGSGGLGSTNTPSTGFRSGNTGGLLGQNRPASFGFGTTGTSGGFSSSGNTSGTTGSAFGTGGAPAFGGGLNLSANNGTACTPFRAHVEKDGATNQNAHYQSITFQQPYQGFSLEELRLQDYAQGRRYGNADGQAGALGASAGFGLIGSNNTNARGFTSNASTCGGLFGPNNNNTLTPFGGGQNNTTGGFSGNTSGRLFGPKPATGGGLFGSNNTATSGQPTDGPFGISGGGTGSAFGSGNTGVFGGNTTGGLLGSNNQQNQNKPFSGGFGSGMSTRFGGLTTGPGFAANSNTSIGGGLFGGNTDNTASAFGGNKQQQNDTSNLFRGFGQNNRQNQTQLMGGGPFGGGFGQGNNQQQQQAKPLFGASTGGTGNGLFGNNQQQPNQTGGILFGSNQQQNQTSGSIFGNQPAGMTSGLFGGGLGQNQNNQQKQAAVGFFGAKPADTAGGLFGGGTKANTNVGGGLFGGSLGLKNTSFTGPPGGLFDNNQQQNQPQQQTTLGGSLLSASTVQHSVNQKQKKAILHQHRINPTASLRLITPQKRLNGYGFSYSSNGTLGSTMGTGSLSFSGSRVGCRTSFSKSLPKSSYTGNLRNTWNAEDSIMSPDVFTPSKRPTYADVGSMKKLNIDRALNIRPSLFSNANNQSPASPKKRISFNAILSDRKWATPSAEEQANEDKPETKGNELKIVAEDSSQDTANTRKVANEKPCKGQKDQIPSEYWSEPSLDQLKKMSKQELKCLEDFRVGRKGIGEIQFEHPVNLTGIKLDDLLGKVIQLNVRNALVYPSETSTPTMGKGLNAGRLPGHENNDPHFQKHIERLKNVEGTEFVDYDAKTGTWKFRVQHYTIYGLDYDDESAYSDSH</sequence>
<feature type="compositionally biased region" description="Basic and acidic residues" evidence="9">
    <location>
        <begin position="1176"/>
        <end position="1191"/>
    </location>
</feature>
<protein>
    <recommendedName>
        <fullName evidence="10">Peptidase S59 domain-containing protein</fullName>
    </recommendedName>
</protein>
<organism evidence="11 12">
    <name type="scientific">Macrophomina phaseolina</name>
    <dbReference type="NCBI Taxonomy" id="35725"/>
    <lineage>
        <taxon>Eukaryota</taxon>
        <taxon>Fungi</taxon>
        <taxon>Dikarya</taxon>
        <taxon>Ascomycota</taxon>
        <taxon>Pezizomycotina</taxon>
        <taxon>Dothideomycetes</taxon>
        <taxon>Dothideomycetes incertae sedis</taxon>
        <taxon>Botryosphaeriales</taxon>
        <taxon>Botryosphaeriaceae</taxon>
        <taxon>Macrophomina</taxon>
    </lineage>
</organism>
<evidence type="ECO:0000256" key="6">
    <source>
        <dbReference type="ARBA" id="ARBA00023010"/>
    </source>
</evidence>
<dbReference type="InterPro" id="IPR036903">
    <property type="entry name" value="Nup98_auto-Pept-S59_dom_sf"/>
</dbReference>
<dbReference type="PROSITE" id="PS51434">
    <property type="entry name" value="NUP_C"/>
    <property type="match status" value="1"/>
</dbReference>
<evidence type="ECO:0000256" key="3">
    <source>
        <dbReference type="ARBA" id="ARBA00022448"/>
    </source>
</evidence>
<feature type="compositionally biased region" description="Low complexity" evidence="9">
    <location>
        <begin position="884"/>
        <end position="904"/>
    </location>
</feature>
<keyword evidence="6" id="KW-0811">Translocation</keyword>
<evidence type="ECO:0000259" key="10">
    <source>
        <dbReference type="PROSITE" id="PS51434"/>
    </source>
</evidence>